<sequence length="220" mass="25011">MNRLFGRKKDTQKPTLEDASVKIGARCDAVDARVSKIDAELAKLKECIQRTTGATQQRHKQRAIQLLQQKRLYQNQQDVLMQQQFNIDQLQFTTESVKDAKLQVDAMKDATKTLKREFKKMSVADVEKLQDELLNLYEDAQYVQEAMGRSYDVPDSIDEDEMLGELEALAMQSGNEADSSYLSDALAMPSGRLPDLMSNTQQQQETETPDPYKLETQLGL</sequence>
<keyword evidence="2 3" id="KW-0175">Coiled coil</keyword>
<dbReference type="RefSeq" id="XP_067081729.1">
    <property type="nucleotide sequence ID" value="XM_067225628.1"/>
</dbReference>
<evidence type="ECO:0000313" key="6">
    <source>
        <dbReference type="Proteomes" id="UP000195570"/>
    </source>
</evidence>
<dbReference type="InterPro" id="IPR005024">
    <property type="entry name" value="Snf7_fam"/>
</dbReference>
<organism evidence="5 6">
    <name type="scientific">Trypanosoma equiperdum</name>
    <dbReference type="NCBI Taxonomy" id="5694"/>
    <lineage>
        <taxon>Eukaryota</taxon>
        <taxon>Discoba</taxon>
        <taxon>Euglenozoa</taxon>
        <taxon>Kinetoplastea</taxon>
        <taxon>Metakinetoplastina</taxon>
        <taxon>Trypanosomatida</taxon>
        <taxon>Trypanosomatidae</taxon>
        <taxon>Trypanosoma</taxon>
    </lineage>
</organism>
<dbReference type="EMBL" id="CZPT02001548">
    <property type="protein sequence ID" value="SCU70995.1"/>
    <property type="molecule type" value="Genomic_DNA"/>
</dbReference>
<evidence type="ECO:0000313" key="5">
    <source>
        <dbReference type="EMBL" id="SCU70995.1"/>
    </source>
</evidence>
<dbReference type="Gene3D" id="6.10.250.1710">
    <property type="match status" value="1"/>
</dbReference>
<proteinExistence type="inferred from homology"/>
<dbReference type="Proteomes" id="UP000195570">
    <property type="component" value="Unassembled WGS sequence"/>
</dbReference>
<comment type="caution">
    <text evidence="5">The sequence shown here is derived from an EMBL/GenBank/DDBJ whole genome shotgun (WGS) entry which is preliminary data.</text>
</comment>
<dbReference type="GeneID" id="92376515"/>
<dbReference type="VEuPathDB" id="TriTrypDB:TEOVI_000257500"/>
<evidence type="ECO:0000256" key="2">
    <source>
        <dbReference type="ARBA" id="ARBA00023054"/>
    </source>
</evidence>
<feature type="coiled-coil region" evidence="3">
    <location>
        <begin position="97"/>
        <end position="146"/>
    </location>
</feature>
<feature type="region of interest" description="Disordered" evidence="4">
    <location>
        <begin position="174"/>
        <end position="220"/>
    </location>
</feature>
<evidence type="ECO:0000256" key="4">
    <source>
        <dbReference type="SAM" id="MobiDB-lite"/>
    </source>
</evidence>
<protein>
    <submittedName>
        <fullName evidence="5">SNF-7-like protein, putative</fullName>
    </submittedName>
</protein>
<evidence type="ECO:0000256" key="1">
    <source>
        <dbReference type="ARBA" id="ARBA00006190"/>
    </source>
</evidence>
<dbReference type="GO" id="GO:0032511">
    <property type="term" value="P:late endosome to vacuole transport via multivesicular body sorting pathway"/>
    <property type="evidence" value="ECO:0007669"/>
    <property type="project" value="TreeGrafter"/>
</dbReference>
<gene>
    <name evidence="5" type="ORF">TEOVI_000257500</name>
</gene>
<evidence type="ECO:0000256" key="3">
    <source>
        <dbReference type="SAM" id="Coils"/>
    </source>
</evidence>
<dbReference type="PANTHER" id="PTHR22761:SF12">
    <property type="entry name" value="CHARGED MULTIVESICULAR BODY PROTEIN 5"/>
    <property type="match status" value="1"/>
</dbReference>
<dbReference type="PANTHER" id="PTHR22761">
    <property type="entry name" value="CHARGED MULTIVESICULAR BODY PROTEIN"/>
    <property type="match status" value="1"/>
</dbReference>
<dbReference type="Pfam" id="PF03357">
    <property type="entry name" value="Snf7"/>
    <property type="match status" value="1"/>
</dbReference>
<reference evidence="5" key="1">
    <citation type="submission" date="2016-09" db="EMBL/GenBank/DDBJ databases">
        <authorList>
            <person name="Hebert L."/>
            <person name="Moumen B."/>
        </authorList>
    </citation>
    <scope>NUCLEOTIDE SEQUENCE [LARGE SCALE GENOMIC DNA]</scope>
    <source>
        <strain evidence="5">OVI</strain>
    </source>
</reference>
<dbReference type="GO" id="GO:0006900">
    <property type="term" value="P:vesicle budding from membrane"/>
    <property type="evidence" value="ECO:0007669"/>
    <property type="project" value="TreeGrafter"/>
</dbReference>
<keyword evidence="6" id="KW-1185">Reference proteome</keyword>
<dbReference type="AlphaFoldDB" id="A0A1G4IFT8"/>
<name>A0A1G4IFT8_TRYEQ</name>
<accession>A0A1G4IFT8</accession>
<dbReference type="GO" id="GO:0005771">
    <property type="term" value="C:multivesicular body"/>
    <property type="evidence" value="ECO:0007669"/>
    <property type="project" value="TreeGrafter"/>
</dbReference>
<comment type="similarity">
    <text evidence="1">Belongs to the SNF7 family.</text>
</comment>